<name>A0AA88DSL4_FICCA</name>
<gene>
    <name evidence="2" type="ORF">TIFTF001_029895</name>
</gene>
<comment type="caution">
    <text evidence="2">The sequence shown here is derived from an EMBL/GenBank/DDBJ whole genome shotgun (WGS) entry which is preliminary data.</text>
</comment>
<evidence type="ECO:0000256" key="1">
    <source>
        <dbReference type="SAM" id="MobiDB-lite"/>
    </source>
</evidence>
<keyword evidence="3" id="KW-1185">Reference proteome</keyword>
<reference evidence="2" key="1">
    <citation type="submission" date="2023-07" db="EMBL/GenBank/DDBJ databases">
        <title>draft genome sequence of fig (Ficus carica).</title>
        <authorList>
            <person name="Takahashi T."/>
            <person name="Nishimura K."/>
        </authorList>
    </citation>
    <scope>NUCLEOTIDE SEQUENCE</scope>
</reference>
<dbReference type="AlphaFoldDB" id="A0AA88DSL4"/>
<dbReference type="EMBL" id="BTGU01000102">
    <property type="protein sequence ID" value="GMN60793.1"/>
    <property type="molecule type" value="Genomic_DNA"/>
</dbReference>
<evidence type="ECO:0000313" key="2">
    <source>
        <dbReference type="EMBL" id="GMN60793.1"/>
    </source>
</evidence>
<dbReference type="Proteomes" id="UP001187192">
    <property type="component" value="Unassembled WGS sequence"/>
</dbReference>
<sequence length="154" mass="15843">MGGLKLRFEFYGWGLGLSSAMAKEEGRVARAWRQRRKGVGGSLWGRGWGAGREVKREREGAGEAWVGGGTGLLGKGGAGGSRGWGGGGEPGVGPGVGVRAGGGGVRGRSGLGWGGGWGCRRRRWGLDGDGAQVADDGWKVTSDGKIGVEMDKMR</sequence>
<feature type="region of interest" description="Disordered" evidence="1">
    <location>
        <begin position="54"/>
        <end position="103"/>
    </location>
</feature>
<accession>A0AA88DSL4</accession>
<feature type="compositionally biased region" description="Gly residues" evidence="1">
    <location>
        <begin position="65"/>
        <end position="103"/>
    </location>
</feature>
<proteinExistence type="predicted"/>
<protein>
    <submittedName>
        <fullName evidence="2">Uncharacterized protein</fullName>
    </submittedName>
</protein>
<evidence type="ECO:0000313" key="3">
    <source>
        <dbReference type="Proteomes" id="UP001187192"/>
    </source>
</evidence>
<organism evidence="2 3">
    <name type="scientific">Ficus carica</name>
    <name type="common">Common fig</name>
    <dbReference type="NCBI Taxonomy" id="3494"/>
    <lineage>
        <taxon>Eukaryota</taxon>
        <taxon>Viridiplantae</taxon>
        <taxon>Streptophyta</taxon>
        <taxon>Embryophyta</taxon>
        <taxon>Tracheophyta</taxon>
        <taxon>Spermatophyta</taxon>
        <taxon>Magnoliopsida</taxon>
        <taxon>eudicotyledons</taxon>
        <taxon>Gunneridae</taxon>
        <taxon>Pentapetalae</taxon>
        <taxon>rosids</taxon>
        <taxon>fabids</taxon>
        <taxon>Rosales</taxon>
        <taxon>Moraceae</taxon>
        <taxon>Ficeae</taxon>
        <taxon>Ficus</taxon>
    </lineage>
</organism>